<proteinExistence type="inferred from homology"/>
<accession>A0A645E7E1</accession>
<comment type="caution">
    <text evidence="5">The sequence shown here is derived from an EMBL/GenBank/DDBJ whole genome shotgun (WGS) entry which is preliminary data.</text>
</comment>
<dbReference type="Gene3D" id="4.10.410.60">
    <property type="match status" value="1"/>
</dbReference>
<reference evidence="5" key="1">
    <citation type="submission" date="2019-08" db="EMBL/GenBank/DDBJ databases">
        <authorList>
            <person name="Kucharzyk K."/>
            <person name="Murdoch R.W."/>
            <person name="Higgins S."/>
            <person name="Loffler F."/>
        </authorList>
    </citation>
    <scope>NUCLEOTIDE SEQUENCE</scope>
</reference>
<dbReference type="InterPro" id="IPR037229">
    <property type="entry name" value="Ribosomal_bL35_sf"/>
</dbReference>
<dbReference type="InterPro" id="IPR021137">
    <property type="entry name" value="Ribosomal_bL35-like"/>
</dbReference>
<dbReference type="AlphaFoldDB" id="A0A645E7E1"/>
<sequence length="69" mass="8153">MKKANTKRKIRKSISNRFEITKTGKVLRMSSFNRHLRRKKSKKQLRRIKGKHQVIGAFAIKVKKLLGHL</sequence>
<feature type="compositionally biased region" description="Basic residues" evidence="4">
    <location>
        <begin position="34"/>
        <end position="48"/>
    </location>
</feature>
<dbReference type="PRINTS" id="PR00064">
    <property type="entry name" value="RIBOSOMALL35"/>
</dbReference>
<keyword evidence="3" id="KW-0687">Ribonucleoprotein</keyword>
<evidence type="ECO:0000256" key="4">
    <source>
        <dbReference type="SAM" id="MobiDB-lite"/>
    </source>
</evidence>
<evidence type="ECO:0000256" key="3">
    <source>
        <dbReference type="ARBA" id="ARBA00023274"/>
    </source>
</evidence>
<evidence type="ECO:0000313" key="5">
    <source>
        <dbReference type="EMBL" id="MPM96753.1"/>
    </source>
</evidence>
<dbReference type="Pfam" id="PF01632">
    <property type="entry name" value="Ribosomal_L35p"/>
    <property type="match status" value="1"/>
</dbReference>
<evidence type="ECO:0000256" key="1">
    <source>
        <dbReference type="ARBA" id="ARBA00006598"/>
    </source>
</evidence>
<dbReference type="GO" id="GO:1990904">
    <property type="term" value="C:ribonucleoprotein complex"/>
    <property type="evidence" value="ECO:0007669"/>
    <property type="project" value="UniProtKB-KW"/>
</dbReference>
<protein>
    <submittedName>
        <fullName evidence="5">50S ribosomal protein L35</fullName>
    </submittedName>
</protein>
<dbReference type="GO" id="GO:0005840">
    <property type="term" value="C:ribosome"/>
    <property type="evidence" value="ECO:0007669"/>
    <property type="project" value="UniProtKB-KW"/>
</dbReference>
<evidence type="ECO:0000256" key="2">
    <source>
        <dbReference type="ARBA" id="ARBA00022980"/>
    </source>
</evidence>
<name>A0A645E7E1_9ZZZZ</name>
<organism evidence="5">
    <name type="scientific">bioreactor metagenome</name>
    <dbReference type="NCBI Taxonomy" id="1076179"/>
    <lineage>
        <taxon>unclassified sequences</taxon>
        <taxon>metagenomes</taxon>
        <taxon>ecological metagenomes</taxon>
    </lineage>
</organism>
<comment type="similarity">
    <text evidence="1">Belongs to the bacterial ribosomal protein bL35 family.</text>
</comment>
<feature type="region of interest" description="Disordered" evidence="4">
    <location>
        <begin position="29"/>
        <end position="48"/>
    </location>
</feature>
<keyword evidence="2 5" id="KW-0689">Ribosomal protein</keyword>
<dbReference type="EMBL" id="VSSQ01043099">
    <property type="protein sequence ID" value="MPM96753.1"/>
    <property type="molecule type" value="Genomic_DNA"/>
</dbReference>
<dbReference type="HAMAP" id="MF_00514">
    <property type="entry name" value="Ribosomal_bL35"/>
    <property type="match status" value="1"/>
</dbReference>
<dbReference type="GO" id="GO:0006412">
    <property type="term" value="P:translation"/>
    <property type="evidence" value="ECO:0007669"/>
    <property type="project" value="InterPro"/>
</dbReference>
<dbReference type="GO" id="GO:0003735">
    <property type="term" value="F:structural constituent of ribosome"/>
    <property type="evidence" value="ECO:0007669"/>
    <property type="project" value="InterPro"/>
</dbReference>
<dbReference type="InterPro" id="IPR001706">
    <property type="entry name" value="Ribosomal_bL35"/>
</dbReference>
<gene>
    <name evidence="5" type="primary">rpmI_49</name>
    <name evidence="5" type="ORF">SDC9_143918</name>
</gene>
<dbReference type="SUPFAM" id="SSF143034">
    <property type="entry name" value="L35p-like"/>
    <property type="match status" value="1"/>
</dbReference>